<protein>
    <submittedName>
        <fullName evidence="2">Uncharacterized protein</fullName>
    </submittedName>
</protein>
<name>A0A087SHS7_AUXPR</name>
<gene>
    <name evidence="2" type="ORF">F751_3961</name>
</gene>
<reference evidence="2 3" key="1">
    <citation type="journal article" date="2014" name="BMC Genomics">
        <title>Oil accumulation mechanisms of the oleaginous microalga Chlorella protothecoides revealed through its genome, transcriptomes, and proteomes.</title>
        <authorList>
            <person name="Gao C."/>
            <person name="Wang Y."/>
            <person name="Shen Y."/>
            <person name="Yan D."/>
            <person name="He X."/>
            <person name="Dai J."/>
            <person name="Wu Q."/>
        </authorList>
    </citation>
    <scope>NUCLEOTIDE SEQUENCE [LARGE SCALE GENOMIC DNA]</scope>
    <source>
        <strain evidence="2 3">0710</strain>
    </source>
</reference>
<keyword evidence="3" id="KW-1185">Reference proteome</keyword>
<dbReference type="EMBL" id="KL662114">
    <property type="protein sequence ID" value="KFM25281.1"/>
    <property type="molecule type" value="Genomic_DNA"/>
</dbReference>
<evidence type="ECO:0000256" key="1">
    <source>
        <dbReference type="SAM" id="MobiDB-lite"/>
    </source>
</evidence>
<evidence type="ECO:0000313" key="3">
    <source>
        <dbReference type="Proteomes" id="UP000028924"/>
    </source>
</evidence>
<dbReference type="KEGG" id="apro:F751_3961"/>
<dbReference type="Proteomes" id="UP000028924">
    <property type="component" value="Unassembled WGS sequence"/>
</dbReference>
<accession>A0A087SHS7</accession>
<evidence type="ECO:0000313" key="2">
    <source>
        <dbReference type="EMBL" id="KFM25281.1"/>
    </source>
</evidence>
<dbReference type="RefSeq" id="XP_011398173.1">
    <property type="nucleotide sequence ID" value="XM_011399871.1"/>
</dbReference>
<feature type="region of interest" description="Disordered" evidence="1">
    <location>
        <begin position="1"/>
        <end position="50"/>
    </location>
</feature>
<dbReference type="AlphaFoldDB" id="A0A087SHS7"/>
<sequence length="50" mass="5274">MLPVRGPTCQCPCQPGGQTDEEMRRAPRSSPRRGESTACAAAGGRGWSGR</sequence>
<dbReference type="GeneID" id="23615352"/>
<organism evidence="2 3">
    <name type="scientific">Auxenochlorella protothecoides</name>
    <name type="common">Green microalga</name>
    <name type="synonym">Chlorella protothecoides</name>
    <dbReference type="NCBI Taxonomy" id="3075"/>
    <lineage>
        <taxon>Eukaryota</taxon>
        <taxon>Viridiplantae</taxon>
        <taxon>Chlorophyta</taxon>
        <taxon>core chlorophytes</taxon>
        <taxon>Trebouxiophyceae</taxon>
        <taxon>Chlorellales</taxon>
        <taxon>Chlorellaceae</taxon>
        <taxon>Auxenochlorella</taxon>
    </lineage>
</organism>
<proteinExistence type="predicted"/>